<dbReference type="EMBL" id="PYLW01000028">
    <property type="protein sequence ID" value="PSV90837.1"/>
    <property type="molecule type" value="Genomic_DNA"/>
</dbReference>
<keyword evidence="3" id="KW-1185">Reference proteome</keyword>
<dbReference type="Proteomes" id="UP000241190">
    <property type="component" value="Unassembled WGS sequence"/>
</dbReference>
<gene>
    <name evidence="1" type="ORF">C9I88_17895</name>
    <name evidence="2" type="ORF">C9J52_17045</name>
</gene>
<dbReference type="GeneID" id="69966715"/>
<dbReference type="AlphaFoldDB" id="A0A0D8PLH8"/>
<name>A0A0D8PLH8_9GAMM</name>
<comment type="caution">
    <text evidence="1">The sequence shown here is derived from an EMBL/GenBank/DDBJ whole genome shotgun (WGS) entry which is preliminary data.</text>
</comment>
<accession>A0A0D8PLH8</accession>
<organism evidence="1 4">
    <name type="scientific">Photobacterium iliopiscarium</name>
    <dbReference type="NCBI Taxonomy" id="56192"/>
    <lineage>
        <taxon>Bacteria</taxon>
        <taxon>Pseudomonadati</taxon>
        <taxon>Pseudomonadota</taxon>
        <taxon>Gammaproteobacteria</taxon>
        <taxon>Vibrionales</taxon>
        <taxon>Vibrionaceae</taxon>
        <taxon>Photobacterium</taxon>
    </lineage>
</organism>
<proteinExistence type="predicted"/>
<dbReference type="RefSeq" id="WP_045032057.1">
    <property type="nucleotide sequence ID" value="NZ_CAMQYU010000053.1"/>
</dbReference>
<evidence type="ECO:0000313" key="2">
    <source>
        <dbReference type="EMBL" id="PSW92742.1"/>
    </source>
</evidence>
<dbReference type="EMBL" id="PYOP01000034">
    <property type="protein sequence ID" value="PSW92742.1"/>
    <property type="molecule type" value="Genomic_DNA"/>
</dbReference>
<evidence type="ECO:0000313" key="1">
    <source>
        <dbReference type="EMBL" id="PSV90837.1"/>
    </source>
</evidence>
<dbReference type="Proteomes" id="UP000241954">
    <property type="component" value="Unassembled WGS sequence"/>
</dbReference>
<reference evidence="1 4" key="1">
    <citation type="submission" date="2018-01" db="EMBL/GenBank/DDBJ databases">
        <title>Whole genome sequencing of Histamine producing bacteria.</title>
        <authorList>
            <person name="Butler K."/>
        </authorList>
    </citation>
    <scope>NUCLEOTIDE SEQUENCE [LARGE SCALE GENOMIC DNA]</scope>
    <source>
        <strain evidence="2 3">ATCC 51761</strain>
        <strain evidence="1 4">NCIMB 13481</strain>
    </source>
</reference>
<dbReference type="OrthoDB" id="5819165at2"/>
<evidence type="ECO:0000313" key="3">
    <source>
        <dbReference type="Proteomes" id="UP000241190"/>
    </source>
</evidence>
<sequence length="69" mass="7818">MIVNFNLVKDQRAWTANIHQLNSDVLKRHILINGNVDNLDISFSYCEKTAAGNITNSSNKVIGNFYISY</sequence>
<evidence type="ECO:0000313" key="4">
    <source>
        <dbReference type="Proteomes" id="UP000241954"/>
    </source>
</evidence>
<protein>
    <submittedName>
        <fullName evidence="1">Uncharacterized protein</fullName>
    </submittedName>
</protein>